<evidence type="ECO:0000313" key="2">
    <source>
        <dbReference type="Proteomes" id="UP000615446"/>
    </source>
</evidence>
<dbReference type="SUPFAM" id="SSF81901">
    <property type="entry name" value="HCP-like"/>
    <property type="match status" value="1"/>
</dbReference>
<reference evidence="1" key="1">
    <citation type="submission" date="2019-10" db="EMBL/GenBank/DDBJ databases">
        <title>Conservation and host-specific expression of non-tandemly repeated heterogenous ribosome RNA gene in arbuscular mycorrhizal fungi.</title>
        <authorList>
            <person name="Maeda T."/>
            <person name="Kobayashi Y."/>
            <person name="Nakagawa T."/>
            <person name="Ezawa T."/>
            <person name="Yamaguchi K."/>
            <person name="Bino T."/>
            <person name="Nishimoto Y."/>
            <person name="Shigenobu S."/>
            <person name="Kawaguchi M."/>
        </authorList>
    </citation>
    <scope>NUCLEOTIDE SEQUENCE</scope>
    <source>
        <strain evidence="1">HR1</strain>
    </source>
</reference>
<dbReference type="OrthoDB" id="2316077at2759"/>
<dbReference type="Gene3D" id="1.25.40.10">
    <property type="entry name" value="Tetratricopeptide repeat domain"/>
    <property type="match status" value="1"/>
</dbReference>
<dbReference type="AlphaFoldDB" id="A0A8H3MHU9"/>
<proteinExistence type="predicted"/>
<evidence type="ECO:0000313" key="1">
    <source>
        <dbReference type="EMBL" id="GET04147.1"/>
    </source>
</evidence>
<organism evidence="1 2">
    <name type="scientific">Rhizophagus clarus</name>
    <dbReference type="NCBI Taxonomy" id="94130"/>
    <lineage>
        <taxon>Eukaryota</taxon>
        <taxon>Fungi</taxon>
        <taxon>Fungi incertae sedis</taxon>
        <taxon>Mucoromycota</taxon>
        <taxon>Glomeromycotina</taxon>
        <taxon>Glomeromycetes</taxon>
        <taxon>Glomerales</taxon>
        <taxon>Glomeraceae</taxon>
        <taxon>Rhizophagus</taxon>
    </lineage>
</organism>
<gene>
    <name evidence="1" type="ORF">RCL2_003044900</name>
</gene>
<dbReference type="EMBL" id="BLAL01000338">
    <property type="protein sequence ID" value="GET04147.1"/>
    <property type="molecule type" value="Genomic_DNA"/>
</dbReference>
<dbReference type="SMART" id="SM00671">
    <property type="entry name" value="SEL1"/>
    <property type="match status" value="2"/>
</dbReference>
<accession>A0A8H3MHU9</accession>
<dbReference type="InterPro" id="IPR006597">
    <property type="entry name" value="Sel1-like"/>
</dbReference>
<comment type="caution">
    <text evidence="1">The sequence shown here is derived from an EMBL/GenBank/DDBJ whole genome shotgun (WGS) entry which is preliminary data.</text>
</comment>
<name>A0A8H3MHU9_9GLOM</name>
<sequence>MSKELQDDETSEQREREKNFWDINECLIGNSKLSMPTISISTARIDLHVVKSHKTEVEEGKHLSNYEEWTGTKFNEFPGWMQEVKHLLDGEPIKVLGNYEVFIKKVVNASEINEDTLELLKRETEKEDDVIHKLALAGFYLKGNERNNGNYYETSKCYMEAKDLCLKTAKLKSNEAKLCLGYIYSVAKKTDDKRMAGIAMRNIATLFHNEDISPNLLKKFASLMLNSKPLHLEKAEKWYERSLKFDDSQSAYQLGLLYENNFDGKGLKMLENTAEKGLDMGQTYLGEFYENTKNYEKTIELYSKAAKQKHGYYSHAAQCRLDKLNVTRDDILKYYRNERKYGYIETEENFIRIL</sequence>
<dbReference type="Proteomes" id="UP000615446">
    <property type="component" value="Unassembled WGS sequence"/>
</dbReference>
<dbReference type="InterPro" id="IPR011990">
    <property type="entry name" value="TPR-like_helical_dom_sf"/>
</dbReference>
<protein>
    <submittedName>
        <fullName evidence="1">Sel1-like repeat protein</fullName>
    </submittedName>
</protein>